<dbReference type="STRING" id="574087.Acear_0946"/>
<dbReference type="OrthoDB" id="9771599at2"/>
<dbReference type="eggNOG" id="COG0407">
    <property type="taxonomic scope" value="Bacteria"/>
</dbReference>
<evidence type="ECO:0000259" key="1">
    <source>
        <dbReference type="Pfam" id="PF01208"/>
    </source>
</evidence>
<dbReference type="HOGENOM" id="CLU_054162_0_0_9"/>
<dbReference type="RefSeq" id="WP_013277922.1">
    <property type="nucleotide sequence ID" value="NC_014378.1"/>
</dbReference>
<dbReference type="Proteomes" id="UP000001661">
    <property type="component" value="Chromosome"/>
</dbReference>
<protein>
    <submittedName>
        <fullName evidence="2">Uroporphyrinogen-III decarboxylase</fullName>
    </submittedName>
</protein>
<dbReference type="SUPFAM" id="SSF51726">
    <property type="entry name" value="UROD/MetE-like"/>
    <property type="match status" value="1"/>
</dbReference>
<dbReference type="Gene3D" id="3.20.20.210">
    <property type="match status" value="1"/>
</dbReference>
<dbReference type="Pfam" id="PF01208">
    <property type="entry name" value="URO-D"/>
    <property type="match status" value="1"/>
</dbReference>
<dbReference type="EMBL" id="CP002105">
    <property type="protein sequence ID" value="ADL12476.1"/>
    <property type="molecule type" value="Genomic_DNA"/>
</dbReference>
<dbReference type="PANTHER" id="PTHR47099">
    <property type="entry name" value="METHYLCOBAMIDE:COM METHYLTRANSFERASE MTBA"/>
    <property type="match status" value="1"/>
</dbReference>
<feature type="domain" description="Uroporphyrinogen decarboxylase (URO-D)" evidence="1">
    <location>
        <begin position="131"/>
        <end position="382"/>
    </location>
</feature>
<dbReference type="InterPro" id="IPR052024">
    <property type="entry name" value="Methanogen_methyltrans"/>
</dbReference>
<dbReference type="KEGG" id="aar:Acear_0946"/>
<reference evidence="2 3" key="1">
    <citation type="journal article" date="2010" name="Stand. Genomic Sci.">
        <title>Complete genome sequence of Acetohalobium arabaticum type strain (Z-7288).</title>
        <authorList>
            <person name="Sikorski J."/>
            <person name="Lapidus A."/>
            <person name="Chertkov O."/>
            <person name="Lucas S."/>
            <person name="Copeland A."/>
            <person name="Glavina Del Rio T."/>
            <person name="Nolan M."/>
            <person name="Tice H."/>
            <person name="Cheng J.F."/>
            <person name="Han C."/>
            <person name="Brambilla E."/>
            <person name="Pitluck S."/>
            <person name="Liolios K."/>
            <person name="Ivanova N."/>
            <person name="Mavromatis K."/>
            <person name="Mikhailova N."/>
            <person name="Pati A."/>
            <person name="Bruce D."/>
            <person name="Detter C."/>
            <person name="Tapia R."/>
            <person name="Goodwin L."/>
            <person name="Chen A."/>
            <person name="Palaniappan K."/>
            <person name="Land M."/>
            <person name="Hauser L."/>
            <person name="Chang Y.J."/>
            <person name="Jeffries C.D."/>
            <person name="Rohde M."/>
            <person name="Goker M."/>
            <person name="Spring S."/>
            <person name="Woyke T."/>
            <person name="Bristow J."/>
            <person name="Eisen J.A."/>
            <person name="Markowitz V."/>
            <person name="Hugenholtz P."/>
            <person name="Kyrpides N.C."/>
            <person name="Klenk H.P."/>
        </authorList>
    </citation>
    <scope>NUCLEOTIDE SEQUENCE [LARGE SCALE GENOMIC DNA]</scope>
    <source>
        <strain evidence="3">ATCC 49924 / DSM 5501 / Z-7288</strain>
    </source>
</reference>
<proteinExistence type="predicted"/>
<name>D9QPN5_ACEAZ</name>
<dbReference type="InterPro" id="IPR038071">
    <property type="entry name" value="UROD/MetE-like_sf"/>
</dbReference>
<gene>
    <name evidence="2" type="ordered locus">Acear_0946</name>
</gene>
<sequence length="389" mass="44338">MSELTSRERIIKALEHQETDRIPIDIGGIYNLTTLHRDAYINLMDYLGYDCDEDEAEIAYFNSQSVLIDEEIRQRFKSDCYPLYTSGPGDWELEIHEDEDGRKWYKDEFGIKWQTSGLYYDPVGNPLKDCTVEDIENYPWPDPKDPSRIAGLKKEAKRIYEETDYCLVLSGPLGGGIYVPCTWFIGYQEFFMKLVMEPEIVEALLEKIVDFHLGWWEMVLEEIGEYLQVVVLSDDLGTQEAPLMRPSMYREQIKPAQEKVVSFIKSKADVKVVYHCDGAVSEFIPDMIDIGFDALNPVQVSAEGMGDTARLKEEFGDEISFWGATCDSQNTLSKGTPEEIRQEVKQRVNDLAAGGGLVLASIHNIQKDVPPENIVAFYDALYESACDAY</sequence>
<dbReference type="PANTHER" id="PTHR47099:SF1">
    <property type="entry name" value="METHYLCOBAMIDE:COM METHYLTRANSFERASE MTBA"/>
    <property type="match status" value="1"/>
</dbReference>
<accession>D9QPN5</accession>
<evidence type="ECO:0000313" key="3">
    <source>
        <dbReference type="Proteomes" id="UP000001661"/>
    </source>
</evidence>
<organism evidence="2 3">
    <name type="scientific">Acetohalobium arabaticum (strain ATCC 49924 / DSM 5501 / Z-7288)</name>
    <dbReference type="NCBI Taxonomy" id="574087"/>
    <lineage>
        <taxon>Bacteria</taxon>
        <taxon>Bacillati</taxon>
        <taxon>Bacillota</taxon>
        <taxon>Clostridia</taxon>
        <taxon>Halanaerobiales</taxon>
        <taxon>Halobacteroidaceae</taxon>
        <taxon>Acetohalobium</taxon>
    </lineage>
</organism>
<dbReference type="AlphaFoldDB" id="D9QPN5"/>
<dbReference type="InterPro" id="IPR000257">
    <property type="entry name" value="Uroporphyrinogen_deCOase"/>
</dbReference>
<keyword evidence="3" id="KW-1185">Reference proteome</keyword>
<dbReference type="GO" id="GO:0004853">
    <property type="term" value="F:uroporphyrinogen decarboxylase activity"/>
    <property type="evidence" value="ECO:0007669"/>
    <property type="project" value="InterPro"/>
</dbReference>
<evidence type="ECO:0000313" key="2">
    <source>
        <dbReference type="EMBL" id="ADL12476.1"/>
    </source>
</evidence>
<dbReference type="GO" id="GO:0006779">
    <property type="term" value="P:porphyrin-containing compound biosynthetic process"/>
    <property type="evidence" value="ECO:0007669"/>
    <property type="project" value="InterPro"/>
</dbReference>